<dbReference type="GO" id="GO:0045936">
    <property type="term" value="P:negative regulation of phosphate metabolic process"/>
    <property type="evidence" value="ECO:0007669"/>
    <property type="project" value="InterPro"/>
</dbReference>
<dbReference type="SUPFAM" id="SSF109755">
    <property type="entry name" value="PhoU-like"/>
    <property type="match status" value="1"/>
</dbReference>
<organism evidence="3 4">
    <name type="scientific">Rhodococcus tukisamuensis</name>
    <dbReference type="NCBI Taxonomy" id="168276"/>
    <lineage>
        <taxon>Bacteria</taxon>
        <taxon>Bacillati</taxon>
        <taxon>Actinomycetota</taxon>
        <taxon>Actinomycetes</taxon>
        <taxon>Mycobacteriales</taxon>
        <taxon>Nocardiaceae</taxon>
        <taxon>Rhodococcus</taxon>
    </lineage>
</organism>
<dbReference type="PANTHER" id="PTHR42930:SF3">
    <property type="entry name" value="PHOSPHATE-SPECIFIC TRANSPORT SYSTEM ACCESSORY PROTEIN PHOU"/>
    <property type="match status" value="1"/>
</dbReference>
<keyword evidence="1" id="KW-0813">Transport</keyword>
<dbReference type="Proteomes" id="UP000199417">
    <property type="component" value="Unassembled WGS sequence"/>
</dbReference>
<feature type="domain" description="PhoU" evidence="2">
    <location>
        <begin position="4"/>
        <end position="88"/>
    </location>
</feature>
<keyword evidence="4" id="KW-1185">Reference proteome</keyword>
<accession>A0A1G7EG81</accession>
<dbReference type="GO" id="GO:0030643">
    <property type="term" value="P:intracellular phosphate ion homeostasis"/>
    <property type="evidence" value="ECO:0007669"/>
    <property type="project" value="InterPro"/>
</dbReference>
<evidence type="ECO:0000259" key="2">
    <source>
        <dbReference type="Pfam" id="PF01895"/>
    </source>
</evidence>
<dbReference type="InterPro" id="IPR026022">
    <property type="entry name" value="PhoU_dom"/>
</dbReference>
<dbReference type="EMBL" id="FNAB01000024">
    <property type="protein sequence ID" value="SDE62644.1"/>
    <property type="molecule type" value="Genomic_DNA"/>
</dbReference>
<name>A0A1G7EG81_9NOCA</name>
<evidence type="ECO:0000313" key="4">
    <source>
        <dbReference type="Proteomes" id="UP000199417"/>
    </source>
</evidence>
<gene>
    <name evidence="3" type="ORF">SAMN05444580_1248</name>
</gene>
<dbReference type="GO" id="GO:0006817">
    <property type="term" value="P:phosphate ion transport"/>
    <property type="evidence" value="ECO:0007669"/>
    <property type="project" value="UniProtKB-KW"/>
</dbReference>
<dbReference type="STRING" id="168276.SAMN05444580_1248"/>
<keyword evidence="1" id="KW-0592">Phosphate transport</keyword>
<proteinExistence type="predicted"/>
<protein>
    <submittedName>
        <fullName evidence="3">Phosphate transport system protein</fullName>
    </submittedName>
</protein>
<reference evidence="3 4" key="1">
    <citation type="submission" date="2016-10" db="EMBL/GenBank/DDBJ databases">
        <authorList>
            <person name="de Groot N.N."/>
        </authorList>
    </citation>
    <scope>NUCLEOTIDE SEQUENCE [LARGE SCALE GENOMIC DNA]</scope>
    <source>
        <strain evidence="3 4">JCM 11308</strain>
    </source>
</reference>
<dbReference type="Gene3D" id="1.20.58.220">
    <property type="entry name" value="Phosphate transport system protein phou homolog 2, domain 2"/>
    <property type="match status" value="1"/>
</dbReference>
<dbReference type="InterPro" id="IPR038078">
    <property type="entry name" value="PhoU-like_sf"/>
</dbReference>
<evidence type="ECO:0000313" key="3">
    <source>
        <dbReference type="EMBL" id="SDE62644.1"/>
    </source>
</evidence>
<dbReference type="AlphaFoldDB" id="A0A1G7EG81"/>
<evidence type="ECO:0000256" key="1">
    <source>
        <dbReference type="ARBA" id="ARBA00022592"/>
    </source>
</evidence>
<sequence length="202" mass="21221">MLGELAGLAGRSMADATTALLEVAPIAAEQTIALGAQVRVLRRGCEDRAHSMLALHAPAAANRRMLVSAIRISGDLAGMGGLAGQVADAGRRRFPDRVVPPETGSHFAEMGALSSAMADRVRHALTEPDLSLLTRTRGDNDRMDELRAQSTGAVAGESWQGATGTVDLALLAGLYQRFAQHTVDVAERIVFLATGARPITVD</sequence>
<dbReference type="InterPro" id="IPR028366">
    <property type="entry name" value="PhoU"/>
</dbReference>
<dbReference type="PANTHER" id="PTHR42930">
    <property type="entry name" value="PHOSPHATE-SPECIFIC TRANSPORT SYSTEM ACCESSORY PROTEIN PHOU"/>
    <property type="match status" value="1"/>
</dbReference>
<dbReference type="Pfam" id="PF01895">
    <property type="entry name" value="PhoU"/>
    <property type="match status" value="1"/>
</dbReference>